<keyword evidence="3" id="KW-1185">Reference proteome</keyword>
<evidence type="ECO:0000313" key="2">
    <source>
        <dbReference type="EMBL" id="CAE7259108.1"/>
    </source>
</evidence>
<dbReference type="SUPFAM" id="SSF56349">
    <property type="entry name" value="DNA breaking-rejoining enzymes"/>
    <property type="match status" value="1"/>
</dbReference>
<dbReference type="OrthoDB" id="410133at2759"/>
<name>A0A812M7A6_SYMPI</name>
<evidence type="ECO:0000256" key="1">
    <source>
        <dbReference type="ARBA" id="ARBA00023172"/>
    </source>
</evidence>
<dbReference type="AlphaFoldDB" id="A0A812M7A6"/>
<reference evidence="2" key="1">
    <citation type="submission" date="2021-02" db="EMBL/GenBank/DDBJ databases">
        <authorList>
            <person name="Dougan E. K."/>
            <person name="Rhodes N."/>
            <person name="Thang M."/>
            <person name="Chan C."/>
        </authorList>
    </citation>
    <scope>NUCLEOTIDE SEQUENCE</scope>
</reference>
<gene>
    <name evidence="2" type="ORF">SPIL2461_LOCUS5375</name>
</gene>
<dbReference type="GO" id="GO:0015074">
    <property type="term" value="P:DNA integration"/>
    <property type="evidence" value="ECO:0007669"/>
    <property type="project" value="InterPro"/>
</dbReference>
<dbReference type="InterPro" id="IPR011010">
    <property type="entry name" value="DNA_brk_join_enz"/>
</dbReference>
<dbReference type="Gene3D" id="1.10.443.10">
    <property type="entry name" value="Intergrase catalytic core"/>
    <property type="match status" value="1"/>
</dbReference>
<keyword evidence="1" id="KW-0233">DNA recombination</keyword>
<dbReference type="Proteomes" id="UP000649617">
    <property type="component" value="Unassembled WGS sequence"/>
</dbReference>
<dbReference type="InterPro" id="IPR013762">
    <property type="entry name" value="Integrase-like_cat_sf"/>
</dbReference>
<proteinExistence type="predicted"/>
<dbReference type="GO" id="GO:0003677">
    <property type="term" value="F:DNA binding"/>
    <property type="evidence" value="ECO:0007669"/>
    <property type="project" value="InterPro"/>
</dbReference>
<accession>A0A812M7A6</accession>
<evidence type="ECO:0000313" key="3">
    <source>
        <dbReference type="Proteomes" id="UP000649617"/>
    </source>
</evidence>
<protein>
    <submittedName>
        <fullName evidence="2">Uncharacterized protein</fullName>
    </submittedName>
</protein>
<dbReference type="EMBL" id="CAJNIZ010007558">
    <property type="protein sequence ID" value="CAE7259108.1"/>
    <property type="molecule type" value="Genomic_DNA"/>
</dbReference>
<organism evidence="2 3">
    <name type="scientific">Symbiodinium pilosum</name>
    <name type="common">Dinoflagellate</name>
    <dbReference type="NCBI Taxonomy" id="2952"/>
    <lineage>
        <taxon>Eukaryota</taxon>
        <taxon>Sar</taxon>
        <taxon>Alveolata</taxon>
        <taxon>Dinophyceae</taxon>
        <taxon>Suessiales</taxon>
        <taxon>Symbiodiniaceae</taxon>
        <taxon>Symbiodinium</taxon>
    </lineage>
</organism>
<sequence length="967" mass="106043">MPASDSYLLAKAFNCYKGPDKDRQVIDRRGRNWAEARLCGPSLFIPVGPMLGMLEVEPFRQTLLCAATDRKDFYHQLAVSQSKAASNALGPALPRFLVESTAAFAAASVSQGRRASLTREQRGDCLKEAPPDPIRGSLLFDKDHYLVCFKAVAQGDHLGVEVATCAHGNLLEEGGLLGPGSNKPFKGDREAQGLVIDDYFSVCVHDLASFEEPLCTSRLARAKKVYASQGLAGSDDKDIVSQPSAKIAAAEICSTPFIRSLRLTTVAAPAQKRAALALVSLASASLSHTSDALHLCLLGGWTATLLFRRPLMSILASAHSVVSTAHVDSRKPVLCPLPRPAAQELALLGVLSPLAQCDLAAPMDPVLYASDASEDKGGFVKASAPLPLAYVFDFVEIYSGSGRAPQLLGCSALYHFQPGGPPCLSQLCPSYPSSPKTLLGTTLALRALALMFVALLVGAIGVLEQPRLSKMAWLTEWRRLLLLGAREFWTGRCARESAKYTPLLADALAHEFSQALRRESHVTALLKTNAPGLENPIVNDIVLSSAWVEGDSWFWRSPVHINILESAAVLRLLRSLAFSGPRRIVVLVDSSVALHSASKGRSPSRGLTRWASNWARLCLLLTPHVRMRARSSAVLQEGRPVETATRQRREKLLAEFVGWLAGIEVDFEALLSGSLANAHSLNKFLVRYGRCLFEAGWPYSHYSEVINAISAKEPLLRRSLQPAWDLAFSWMREEPHENHVAMPWQLLLASIATALIWGWPRVAGILALAWGGILRIGEVFMARRSDLLLPGDVKGTCDYALLSVGEPKTRYKAARHQSAKIDQPDLLRVISLAFGPLGFAQKLWPYSSSTFRSRFQVIMVRLETAVLPFCKTKKLDLGSLRAGGATWLLSVTEDDELVRRRGRWMNHRTMEIYIQEVSSLQFIHRLPEPAQKKLYSFVQAFDAILARAEQLVLLKTPTTAWFALFSV</sequence>
<dbReference type="GO" id="GO:0006310">
    <property type="term" value="P:DNA recombination"/>
    <property type="evidence" value="ECO:0007669"/>
    <property type="project" value="UniProtKB-KW"/>
</dbReference>
<comment type="caution">
    <text evidence="2">The sequence shown here is derived from an EMBL/GenBank/DDBJ whole genome shotgun (WGS) entry which is preliminary data.</text>
</comment>